<protein>
    <submittedName>
        <fullName evidence="1">Uncharacterized protein</fullName>
    </submittedName>
</protein>
<name>A0ABP0TMQ0_9BRYO</name>
<organism evidence="1 2">
    <name type="scientific">Sphagnum troendelagicum</name>
    <dbReference type="NCBI Taxonomy" id="128251"/>
    <lineage>
        <taxon>Eukaryota</taxon>
        <taxon>Viridiplantae</taxon>
        <taxon>Streptophyta</taxon>
        <taxon>Embryophyta</taxon>
        <taxon>Bryophyta</taxon>
        <taxon>Sphagnophytina</taxon>
        <taxon>Sphagnopsida</taxon>
        <taxon>Sphagnales</taxon>
        <taxon>Sphagnaceae</taxon>
        <taxon>Sphagnum</taxon>
    </lineage>
</organism>
<dbReference type="InterPro" id="IPR003425">
    <property type="entry name" value="CCB3/YggT"/>
</dbReference>
<sequence length="232" mass="25776">MAPLLQSTEGWVAPTKRKNSGGRGVNLLPHFSFAVQQQQKSCEMWTQNLMSQVVRELEILQAKVDDWVKNTVDSNGFLQGISQRVALVHAQRRMATTSAERFPLRRHNFAAIIPGDSVAETVVASSIFNFLNIYNTLLITRLILTWFPSAPEVIANPLSTICDPYLNVFRGIIPPLGSLDLSPILAFLVLNVFTNTASALPAELNAGPSRKLTWRQQVQKRKGQTAVKKVEP</sequence>
<proteinExistence type="predicted"/>
<reference evidence="1" key="1">
    <citation type="submission" date="2024-02" db="EMBL/GenBank/DDBJ databases">
        <authorList>
            <consortium name="ELIXIR-Norway"/>
            <consortium name="Elixir Norway"/>
        </authorList>
    </citation>
    <scope>NUCLEOTIDE SEQUENCE</scope>
</reference>
<keyword evidence="2" id="KW-1185">Reference proteome</keyword>
<evidence type="ECO:0000313" key="1">
    <source>
        <dbReference type="EMBL" id="CAK9200564.1"/>
    </source>
</evidence>
<dbReference type="Pfam" id="PF02325">
    <property type="entry name" value="CCB3_YggT"/>
    <property type="match status" value="1"/>
</dbReference>
<dbReference type="PANTHER" id="PTHR33219">
    <property type="entry name" value="YLMG HOMOLOG PROTEIN 2, CHLOROPLASTIC"/>
    <property type="match status" value="1"/>
</dbReference>
<evidence type="ECO:0000313" key="2">
    <source>
        <dbReference type="Proteomes" id="UP001497512"/>
    </source>
</evidence>
<dbReference type="Proteomes" id="UP001497512">
    <property type="component" value="Chromosome 13"/>
</dbReference>
<dbReference type="EMBL" id="OZ019905">
    <property type="protein sequence ID" value="CAK9200564.1"/>
    <property type="molecule type" value="Genomic_DNA"/>
</dbReference>
<gene>
    <name evidence="1" type="ORF">CSSPTR1EN2_LOCUS5470</name>
</gene>
<accession>A0ABP0TMQ0</accession>
<dbReference type="PANTHER" id="PTHR33219:SF14">
    <property type="entry name" value="PROTEIN COFACTOR ASSEMBLY OF COMPLEX C SUBUNIT B CCB3, CHLOROPLASTIC-RELATED"/>
    <property type="match status" value="1"/>
</dbReference>